<feature type="domain" description="Telomerase activating protein Est1-like N-terminal" evidence="4">
    <location>
        <begin position="75"/>
        <end position="192"/>
    </location>
</feature>
<organism evidence="5 6">
    <name type="scientific">Rhypophila decipiens</name>
    <dbReference type="NCBI Taxonomy" id="261697"/>
    <lineage>
        <taxon>Eukaryota</taxon>
        <taxon>Fungi</taxon>
        <taxon>Dikarya</taxon>
        <taxon>Ascomycota</taxon>
        <taxon>Pezizomycotina</taxon>
        <taxon>Sordariomycetes</taxon>
        <taxon>Sordariomycetidae</taxon>
        <taxon>Sordariales</taxon>
        <taxon>Naviculisporaceae</taxon>
        <taxon>Rhypophila</taxon>
    </lineage>
</organism>
<feature type="compositionally biased region" description="Polar residues" evidence="2">
    <location>
        <begin position="847"/>
        <end position="872"/>
    </location>
</feature>
<dbReference type="Pfam" id="PF10374">
    <property type="entry name" value="EST1"/>
    <property type="match status" value="1"/>
</dbReference>
<comment type="function">
    <text evidence="1">Plays a role in nonsense-mediated mRNA decay.</text>
</comment>
<evidence type="ECO:0000259" key="3">
    <source>
        <dbReference type="Pfam" id="PF10373"/>
    </source>
</evidence>
<dbReference type="Gene3D" id="1.25.40.10">
    <property type="entry name" value="Tetratricopeptide repeat domain"/>
    <property type="match status" value="1"/>
</dbReference>
<reference evidence="5" key="1">
    <citation type="journal article" date="2023" name="Mol. Phylogenet. Evol.">
        <title>Genome-scale phylogeny and comparative genomics of the fungal order Sordariales.</title>
        <authorList>
            <person name="Hensen N."/>
            <person name="Bonometti L."/>
            <person name="Westerberg I."/>
            <person name="Brannstrom I.O."/>
            <person name="Guillou S."/>
            <person name="Cros-Aarteil S."/>
            <person name="Calhoun S."/>
            <person name="Haridas S."/>
            <person name="Kuo A."/>
            <person name="Mondo S."/>
            <person name="Pangilinan J."/>
            <person name="Riley R."/>
            <person name="LaButti K."/>
            <person name="Andreopoulos B."/>
            <person name="Lipzen A."/>
            <person name="Chen C."/>
            <person name="Yan M."/>
            <person name="Daum C."/>
            <person name="Ng V."/>
            <person name="Clum A."/>
            <person name="Steindorff A."/>
            <person name="Ohm R.A."/>
            <person name="Martin F."/>
            <person name="Silar P."/>
            <person name="Natvig D.O."/>
            <person name="Lalanne C."/>
            <person name="Gautier V."/>
            <person name="Ament-Velasquez S.L."/>
            <person name="Kruys A."/>
            <person name="Hutchinson M.I."/>
            <person name="Powell A.J."/>
            <person name="Barry K."/>
            <person name="Miller A.N."/>
            <person name="Grigoriev I.V."/>
            <person name="Debuchy R."/>
            <person name="Gladieux P."/>
            <person name="Hiltunen Thoren M."/>
            <person name="Johannesson H."/>
        </authorList>
    </citation>
    <scope>NUCLEOTIDE SEQUENCE</scope>
    <source>
        <strain evidence="5">PSN293</strain>
    </source>
</reference>
<dbReference type="Proteomes" id="UP001301769">
    <property type="component" value="Unassembled WGS sequence"/>
</dbReference>
<feature type="compositionally biased region" description="Polar residues" evidence="2">
    <location>
        <begin position="944"/>
        <end position="968"/>
    </location>
</feature>
<evidence type="ECO:0000313" key="5">
    <source>
        <dbReference type="EMBL" id="KAK4214562.1"/>
    </source>
</evidence>
<evidence type="ECO:0000259" key="4">
    <source>
        <dbReference type="Pfam" id="PF10374"/>
    </source>
</evidence>
<reference evidence="5" key="2">
    <citation type="submission" date="2023-05" db="EMBL/GenBank/DDBJ databases">
        <authorList>
            <consortium name="Lawrence Berkeley National Laboratory"/>
            <person name="Steindorff A."/>
            <person name="Hensen N."/>
            <person name="Bonometti L."/>
            <person name="Westerberg I."/>
            <person name="Brannstrom I.O."/>
            <person name="Guillou S."/>
            <person name="Cros-Aarteil S."/>
            <person name="Calhoun S."/>
            <person name="Haridas S."/>
            <person name="Kuo A."/>
            <person name="Mondo S."/>
            <person name="Pangilinan J."/>
            <person name="Riley R."/>
            <person name="Labutti K."/>
            <person name="Andreopoulos B."/>
            <person name="Lipzen A."/>
            <person name="Chen C."/>
            <person name="Yanf M."/>
            <person name="Daum C."/>
            <person name="Ng V."/>
            <person name="Clum A."/>
            <person name="Ohm R."/>
            <person name="Martin F."/>
            <person name="Silar P."/>
            <person name="Natvig D."/>
            <person name="Lalanne C."/>
            <person name="Gautier V."/>
            <person name="Ament-Velasquez S.L."/>
            <person name="Kruys A."/>
            <person name="Hutchinson M.I."/>
            <person name="Powell A.J."/>
            <person name="Barry K."/>
            <person name="Miller A.N."/>
            <person name="Grigoriev I.V."/>
            <person name="Debuchy R."/>
            <person name="Gladieux P."/>
            <person name="Thoren M.H."/>
            <person name="Johannesson H."/>
        </authorList>
    </citation>
    <scope>NUCLEOTIDE SEQUENCE</scope>
    <source>
        <strain evidence="5">PSN293</strain>
    </source>
</reference>
<gene>
    <name evidence="5" type="ORF">QBC37DRAFT_149165</name>
</gene>
<accession>A0AAN6YDG4</accession>
<keyword evidence="1" id="KW-0539">Nucleus</keyword>
<feature type="region of interest" description="Disordered" evidence="2">
    <location>
        <begin position="776"/>
        <end position="882"/>
    </location>
</feature>
<feature type="compositionally biased region" description="Polar residues" evidence="2">
    <location>
        <begin position="808"/>
        <end position="820"/>
    </location>
</feature>
<feature type="region of interest" description="Disordered" evidence="2">
    <location>
        <begin position="1023"/>
        <end position="1084"/>
    </location>
</feature>
<feature type="domain" description="DNA/RNA-binding" evidence="3">
    <location>
        <begin position="202"/>
        <end position="509"/>
    </location>
</feature>
<evidence type="ECO:0000313" key="6">
    <source>
        <dbReference type="Proteomes" id="UP001301769"/>
    </source>
</evidence>
<evidence type="ECO:0000256" key="1">
    <source>
        <dbReference type="RuleBase" id="RU369098"/>
    </source>
</evidence>
<protein>
    <recommendedName>
        <fullName evidence="1">Nonsense-mediated mRNA decay factor</fullName>
    </recommendedName>
</protein>
<sequence>MATPAAQVPSLEDTWKLANIQREAIAKELQKIQDGGQGANETARFEKVEKLMQNLRLNCVGMIFLETRAADEMGVEDLLWFAHTIVTSAYRKVIGQLQTSDRAVLKRKVEKLYFSYLKTANGFYRGFLQRLCSLYDIKELKRIARLTELEDMKTLEGGKADMRDGKLQKIAIGMCHKILVHIGDFARYRTLARAKDRRWDAALTYYALANELIPESGFGYHQAGVIYTETEDHLQVVYHFYRAFASEEPHPMALKNLEREFHKLRDGKARGGRGGSNDAMVAWFVKLHAHYFKGEKFTSRKELEDEVDARLAMALKKGTQAEVDTDLLKMVLINILAYQVGLDKIRSKSCVMSTGVLLLIVSDLSPAQWTDSGSLSCQFILLQNVRTIQTITRLLREELIEFVQREPVKLSTGSTGQNDDSGKYSPTFHRVLPLLRVYMTWLCFSSTDLVGYKDHLEPHFGQMCKMLANALNLLFELVSTDSDIANVQKRATWRLPEDEETLGMKCLNGPGLPEGSQLCYDPIDRTPKPRLEEVKDAKPTADAITLTRALDVILCALELANHSPFPIEHSKTLDGSQEQKFIYTENAKSRAIPHKLTGKPEPPAAPVSTRSVSTTTASAVQEPLKVAPAIETAANDSEDFSEDQEFYNGSAKKHRSLAALIPSKDPASKPQATNSSDFSLDHELFKILNDFLVPPETEPVVKSQEPPANVSIETESSYGMGSTTANEVFGSLAPASPNPGSATAKAFPTLPWNYFNIPAPVEGGVRSASGSSSVWAQTYGQPRSRPGTSSNAMPSLNPEGESKALAYRTSSQSQNRNSVHLSPMLSGFRASPSQQTRSVVMPAVNPNEHTGQTMNGSGVRNVWPNSAGSNVSPADPWSSPAGRWDLGQHSSAHQAVPQSPFSSLAFSGINSSLPPVNSPWGVPMRASETAFAQGTGHTPLRADSAQSPSNFGNSSPYTPIAQPNTGITQGPPPGFGVGNGVASNVYGSNYAARQPGGGGGGWGTPQSETHEGVQVGLNARLNGHQPKVMPPPGFAPSTGRRGGSTDLSKAAAGLKTKQQQGIMAIREPFGPGANGRTGFNVPKR</sequence>
<dbReference type="PANTHER" id="PTHR15696:SF36">
    <property type="entry name" value="NONSENSE-MEDIATED MRNA DECAY FACTOR"/>
    <property type="match status" value="1"/>
</dbReference>
<feature type="region of interest" description="Disordered" evidence="2">
    <location>
        <begin position="931"/>
        <end position="979"/>
    </location>
</feature>
<dbReference type="SUPFAM" id="SSF48452">
    <property type="entry name" value="TPR-like"/>
    <property type="match status" value="1"/>
</dbReference>
<dbReference type="Pfam" id="PF10373">
    <property type="entry name" value="EST1_DNA_bind"/>
    <property type="match status" value="1"/>
</dbReference>
<dbReference type="EMBL" id="MU858092">
    <property type="protein sequence ID" value="KAK4214562.1"/>
    <property type="molecule type" value="Genomic_DNA"/>
</dbReference>
<name>A0AAN6YDG4_9PEZI</name>
<dbReference type="GO" id="GO:0000184">
    <property type="term" value="P:nuclear-transcribed mRNA catabolic process, nonsense-mediated decay"/>
    <property type="evidence" value="ECO:0007669"/>
    <property type="project" value="UniProtKB-KW"/>
</dbReference>
<comment type="caution">
    <text evidence="5">The sequence shown here is derived from an EMBL/GenBank/DDBJ whole genome shotgun (WGS) entry which is preliminary data.</text>
</comment>
<dbReference type="PANTHER" id="PTHR15696">
    <property type="entry name" value="SMG-7 SUPPRESSOR WITH MORPHOLOGICAL EFFECT ON GENITALIA PROTEIN 7"/>
    <property type="match status" value="1"/>
</dbReference>
<feature type="region of interest" description="Disordered" evidence="2">
    <location>
        <begin position="593"/>
        <end position="612"/>
    </location>
</feature>
<dbReference type="InterPro" id="IPR019458">
    <property type="entry name" value="Est1-like_N"/>
</dbReference>
<dbReference type="InterPro" id="IPR045153">
    <property type="entry name" value="Est1/Ebs1-like"/>
</dbReference>
<dbReference type="AlphaFoldDB" id="A0AAN6YDG4"/>
<keyword evidence="6" id="KW-1185">Reference proteome</keyword>
<feature type="compositionally biased region" description="Polar residues" evidence="2">
    <location>
        <begin position="776"/>
        <end position="794"/>
    </location>
</feature>
<keyword evidence="1" id="KW-0866">Nonsense-mediated mRNA decay</keyword>
<proteinExistence type="predicted"/>
<evidence type="ECO:0000256" key="2">
    <source>
        <dbReference type="SAM" id="MobiDB-lite"/>
    </source>
</evidence>
<dbReference type="InterPro" id="IPR011990">
    <property type="entry name" value="TPR-like_helical_dom_sf"/>
</dbReference>
<dbReference type="GO" id="GO:0005634">
    <property type="term" value="C:nucleus"/>
    <property type="evidence" value="ECO:0007669"/>
    <property type="project" value="UniProtKB-SubCell"/>
</dbReference>
<comment type="subcellular location">
    <subcellularLocation>
        <location evidence="1">Nucleus</location>
    </subcellularLocation>
</comment>
<dbReference type="InterPro" id="IPR018834">
    <property type="entry name" value="DNA/RNA-bd_Est1-type"/>
</dbReference>